<keyword evidence="1" id="KW-0378">Hydrolase</keyword>
<evidence type="ECO:0000256" key="1">
    <source>
        <dbReference type="ARBA" id="ARBA00022801"/>
    </source>
</evidence>
<keyword evidence="4" id="KW-1185">Reference proteome</keyword>
<dbReference type="EMBL" id="LKBA01000006">
    <property type="protein sequence ID" value="KPN63233.1"/>
    <property type="molecule type" value="Genomic_DNA"/>
</dbReference>
<reference evidence="3 4" key="1">
    <citation type="submission" date="2015-09" db="EMBL/GenBank/DDBJ databases">
        <title>Draft genome sequence of Aliiroseovarius crassostreae CV919-312TSm, the causative agent of Roseovarius Oyster Disease (formerly Juvenile Oyster Disease).</title>
        <authorList>
            <person name="Kessner L."/>
            <person name="Spinard E."/>
            <person name="Nelson D."/>
        </authorList>
    </citation>
    <scope>NUCLEOTIDE SEQUENCE [LARGE SCALE GENOMIC DNA]</scope>
    <source>
        <strain evidence="3 4">CV919-312</strain>
    </source>
</reference>
<sequence>MTPERTTQIQQSFAAQNMMKSFGASLDHLEDGSCHLSAPILEGNRQQHGFGHAALTFGLGDTAAGYAAMTLMPPDHDVLTAEIKINLLSPAKADRLVAQGQVLRVGRRLITVEAKVWGITGTQRKLVAALLGTMVPVPISIAPAAT</sequence>
<dbReference type="RefSeq" id="WP_055189382.1">
    <property type="nucleotide sequence ID" value="NZ_FPBS01000002.1"/>
</dbReference>
<dbReference type="InterPro" id="IPR006683">
    <property type="entry name" value="Thioestr_dom"/>
</dbReference>
<comment type="caution">
    <text evidence="3">The sequence shown here is derived from an EMBL/GenBank/DDBJ whole genome shotgun (WGS) entry which is preliminary data.</text>
</comment>
<dbReference type="SUPFAM" id="SSF54637">
    <property type="entry name" value="Thioesterase/thiol ester dehydrase-isomerase"/>
    <property type="match status" value="1"/>
</dbReference>
<accession>A0A0P7IVL0</accession>
<dbReference type="GO" id="GO:0016289">
    <property type="term" value="F:acyl-CoA hydrolase activity"/>
    <property type="evidence" value="ECO:0007669"/>
    <property type="project" value="UniProtKB-ARBA"/>
</dbReference>
<organism evidence="3 4">
    <name type="scientific">Aliiroseovarius crassostreae</name>
    <dbReference type="NCBI Taxonomy" id="154981"/>
    <lineage>
        <taxon>Bacteria</taxon>
        <taxon>Pseudomonadati</taxon>
        <taxon>Pseudomonadota</taxon>
        <taxon>Alphaproteobacteria</taxon>
        <taxon>Rhodobacterales</taxon>
        <taxon>Paracoccaceae</taxon>
        <taxon>Aliiroseovarius</taxon>
    </lineage>
</organism>
<dbReference type="NCBIfam" id="TIGR00369">
    <property type="entry name" value="unchar_dom_1"/>
    <property type="match status" value="1"/>
</dbReference>
<dbReference type="OrthoDB" id="9806185at2"/>
<gene>
    <name evidence="3" type="ORF">AKJ29_11090</name>
</gene>
<evidence type="ECO:0000313" key="4">
    <source>
        <dbReference type="Proteomes" id="UP000050471"/>
    </source>
</evidence>
<dbReference type="Gene3D" id="3.10.129.10">
    <property type="entry name" value="Hotdog Thioesterase"/>
    <property type="match status" value="1"/>
</dbReference>
<dbReference type="InterPro" id="IPR003736">
    <property type="entry name" value="PAAI_dom"/>
</dbReference>
<proteinExistence type="predicted"/>
<protein>
    <submittedName>
        <fullName evidence="3">Phenylacetic acid degradation protein</fullName>
    </submittedName>
</protein>
<feature type="domain" description="Thioesterase" evidence="2">
    <location>
        <begin position="48"/>
        <end position="120"/>
    </location>
</feature>
<dbReference type="STRING" id="154981.AKJ29_11090"/>
<dbReference type="AlphaFoldDB" id="A0A0P7IVL0"/>
<dbReference type="Proteomes" id="UP000050471">
    <property type="component" value="Unassembled WGS sequence"/>
</dbReference>
<evidence type="ECO:0000313" key="3">
    <source>
        <dbReference type="EMBL" id="KPN63233.1"/>
    </source>
</evidence>
<dbReference type="CDD" id="cd03443">
    <property type="entry name" value="PaaI_thioesterase"/>
    <property type="match status" value="1"/>
</dbReference>
<dbReference type="InterPro" id="IPR029069">
    <property type="entry name" value="HotDog_dom_sf"/>
</dbReference>
<name>A0A0P7IVL0_9RHOB</name>
<evidence type="ECO:0000259" key="2">
    <source>
        <dbReference type="Pfam" id="PF03061"/>
    </source>
</evidence>
<dbReference type="Pfam" id="PF03061">
    <property type="entry name" value="4HBT"/>
    <property type="match status" value="1"/>
</dbReference>